<reference evidence="2 3" key="1">
    <citation type="submission" date="2024-06" db="EMBL/GenBank/DDBJ databases">
        <title>Sorghum-associated microbial communities from plants grown in Nebraska, USA.</title>
        <authorList>
            <person name="Schachtman D."/>
        </authorList>
    </citation>
    <scope>NUCLEOTIDE SEQUENCE [LARGE SCALE GENOMIC DNA]</scope>
    <source>
        <strain evidence="2 3">2709</strain>
    </source>
</reference>
<sequence length="355" mass="37846">MTQEWIGLGRSMSTLVLLGALLAGCASGVPGGPGSAASDVPASSQGASQSSTSSGEDKKAVAGNTTKFDGLEPYVTLEGKDKFGHYHTMVTKLTYALRGNALERVEYDEDDAPDVRAEGVFNNDVEGEGALQCSERGAAYNQATMWYPYTGLLVHGGSLTGVIQTGGAPRATVVMDQRSEVGELWVKRETTPFVFAGCVGPHAVQRGHRTRSGFVQAGDRLSVQVPGQRKPLQVRLPREPQVYAALEYANGLAALAPARIVLVTIDVPRKRLVLQYQVSFPVNTSLTSATLLETLTAEELADRGDRSPQAHESFKRANRAISTHLAQCMPATSPVNDVCLQPNAALTKHLTLLGD</sequence>
<proteinExistence type="predicted"/>
<feature type="region of interest" description="Disordered" evidence="1">
    <location>
        <begin position="32"/>
        <end position="63"/>
    </location>
</feature>
<protein>
    <recommendedName>
        <fullName evidence="4">Lipoprotein</fullName>
    </recommendedName>
</protein>
<evidence type="ECO:0000313" key="2">
    <source>
        <dbReference type="EMBL" id="MET4579537.1"/>
    </source>
</evidence>
<gene>
    <name evidence="2" type="ORF">ABIE13_004674</name>
</gene>
<dbReference type="Proteomes" id="UP001549320">
    <property type="component" value="Unassembled WGS sequence"/>
</dbReference>
<accession>A0ABV2QG55</accession>
<organism evidence="2 3">
    <name type="scientific">Ottowia thiooxydans</name>
    <dbReference type="NCBI Taxonomy" id="219182"/>
    <lineage>
        <taxon>Bacteria</taxon>
        <taxon>Pseudomonadati</taxon>
        <taxon>Pseudomonadota</taxon>
        <taxon>Betaproteobacteria</taxon>
        <taxon>Burkholderiales</taxon>
        <taxon>Comamonadaceae</taxon>
        <taxon>Ottowia</taxon>
    </lineage>
</organism>
<evidence type="ECO:0000313" key="3">
    <source>
        <dbReference type="Proteomes" id="UP001549320"/>
    </source>
</evidence>
<evidence type="ECO:0000256" key="1">
    <source>
        <dbReference type="SAM" id="MobiDB-lite"/>
    </source>
</evidence>
<dbReference type="RefSeq" id="WP_354447714.1">
    <property type="nucleotide sequence ID" value="NZ_JBEPSH010000010.1"/>
</dbReference>
<dbReference type="EMBL" id="JBEPSH010000010">
    <property type="protein sequence ID" value="MET4579537.1"/>
    <property type="molecule type" value="Genomic_DNA"/>
</dbReference>
<evidence type="ECO:0008006" key="4">
    <source>
        <dbReference type="Google" id="ProtNLM"/>
    </source>
</evidence>
<name>A0ABV2QG55_9BURK</name>
<feature type="compositionally biased region" description="Low complexity" evidence="1">
    <location>
        <begin position="35"/>
        <end position="54"/>
    </location>
</feature>
<comment type="caution">
    <text evidence="2">The sequence shown here is derived from an EMBL/GenBank/DDBJ whole genome shotgun (WGS) entry which is preliminary data.</text>
</comment>
<keyword evidence="3" id="KW-1185">Reference proteome</keyword>